<dbReference type="AlphaFoldDB" id="A0AAJ0GG30"/>
<evidence type="ECO:0000313" key="2">
    <source>
        <dbReference type="Proteomes" id="UP001271007"/>
    </source>
</evidence>
<proteinExistence type="predicted"/>
<protein>
    <submittedName>
        <fullName evidence="1">Uncharacterized protein</fullName>
    </submittedName>
</protein>
<comment type="caution">
    <text evidence="1">The sequence shown here is derived from an EMBL/GenBank/DDBJ whole genome shotgun (WGS) entry which is preliminary data.</text>
</comment>
<name>A0AAJ0GG30_9PEZI</name>
<organism evidence="1 2">
    <name type="scientific">Extremus antarcticus</name>
    <dbReference type="NCBI Taxonomy" id="702011"/>
    <lineage>
        <taxon>Eukaryota</taxon>
        <taxon>Fungi</taxon>
        <taxon>Dikarya</taxon>
        <taxon>Ascomycota</taxon>
        <taxon>Pezizomycotina</taxon>
        <taxon>Dothideomycetes</taxon>
        <taxon>Dothideomycetidae</taxon>
        <taxon>Mycosphaerellales</taxon>
        <taxon>Extremaceae</taxon>
        <taxon>Extremus</taxon>
    </lineage>
</organism>
<accession>A0AAJ0GG30</accession>
<gene>
    <name evidence="1" type="ORF">LTR09_001914</name>
</gene>
<reference evidence="1" key="1">
    <citation type="submission" date="2023-04" db="EMBL/GenBank/DDBJ databases">
        <title>Black Yeasts Isolated from many extreme environments.</title>
        <authorList>
            <person name="Coleine C."/>
            <person name="Stajich J.E."/>
            <person name="Selbmann L."/>
        </authorList>
    </citation>
    <scope>NUCLEOTIDE SEQUENCE</scope>
    <source>
        <strain evidence="1">CCFEE 5312</strain>
    </source>
</reference>
<evidence type="ECO:0000313" key="1">
    <source>
        <dbReference type="EMBL" id="KAK3056876.1"/>
    </source>
</evidence>
<dbReference type="Proteomes" id="UP001271007">
    <property type="component" value="Unassembled WGS sequence"/>
</dbReference>
<keyword evidence="2" id="KW-1185">Reference proteome</keyword>
<sequence>MAATSAISGTGDTVPPDCHLFRLPGELRNRIYVYFEVKFELCQPQTSCSSDIALYHPEAITIPLAFTSKQPRHEYLSTCYGGKTFVLRYIRGKSELLHSFARRSASWLPYLRSIQATLFVCKAGASNPLSVEVRVTPTGRLTVTSRVVAVFWKTPNRYCACVVKWRARDVNAEVPGSPEDALWMTLFKSLAVDKPASYRRVSDEPEQCQTCGEPVCCFYL</sequence>
<dbReference type="EMBL" id="JAWDJX010000004">
    <property type="protein sequence ID" value="KAK3056876.1"/>
    <property type="molecule type" value="Genomic_DNA"/>
</dbReference>